<organism evidence="2 3">
    <name type="scientific">Calocera viscosa (strain TUFC12733)</name>
    <dbReference type="NCBI Taxonomy" id="1330018"/>
    <lineage>
        <taxon>Eukaryota</taxon>
        <taxon>Fungi</taxon>
        <taxon>Dikarya</taxon>
        <taxon>Basidiomycota</taxon>
        <taxon>Agaricomycotina</taxon>
        <taxon>Dacrymycetes</taxon>
        <taxon>Dacrymycetales</taxon>
        <taxon>Dacrymycetaceae</taxon>
        <taxon>Calocera</taxon>
    </lineage>
</organism>
<keyword evidence="3" id="KW-1185">Reference proteome</keyword>
<proteinExistence type="predicted"/>
<sequence>MNWEDTVGRILNPLEPVVQRARAPSSDKRVRFEGNSPGNGPLHLRPPPPNARVAHSHRVPPPVSPRGESSSPLRTASPVLPPSAPAAIPKPPPPSSKHILLVEDNIVRFTLASINRC</sequence>
<accession>A0A167FHM2</accession>
<evidence type="ECO:0000313" key="2">
    <source>
        <dbReference type="EMBL" id="KZO89498.1"/>
    </source>
</evidence>
<dbReference type="OrthoDB" id="60033at2759"/>
<feature type="compositionally biased region" description="Pro residues" evidence="1">
    <location>
        <begin position="79"/>
        <end position="95"/>
    </location>
</feature>
<dbReference type="Proteomes" id="UP000076738">
    <property type="component" value="Unassembled WGS sequence"/>
</dbReference>
<evidence type="ECO:0000313" key="3">
    <source>
        <dbReference type="Proteomes" id="UP000076738"/>
    </source>
</evidence>
<dbReference type="EMBL" id="KV417392">
    <property type="protein sequence ID" value="KZO89498.1"/>
    <property type="molecule type" value="Genomic_DNA"/>
</dbReference>
<feature type="region of interest" description="Disordered" evidence="1">
    <location>
        <begin position="18"/>
        <end position="96"/>
    </location>
</feature>
<reference evidence="2 3" key="1">
    <citation type="journal article" date="2016" name="Mol. Biol. Evol.">
        <title>Comparative Genomics of Early-Diverging Mushroom-Forming Fungi Provides Insights into the Origins of Lignocellulose Decay Capabilities.</title>
        <authorList>
            <person name="Nagy L.G."/>
            <person name="Riley R."/>
            <person name="Tritt A."/>
            <person name="Adam C."/>
            <person name="Daum C."/>
            <person name="Floudas D."/>
            <person name="Sun H."/>
            <person name="Yadav J.S."/>
            <person name="Pangilinan J."/>
            <person name="Larsson K.H."/>
            <person name="Matsuura K."/>
            <person name="Barry K."/>
            <person name="Labutti K."/>
            <person name="Kuo R."/>
            <person name="Ohm R.A."/>
            <person name="Bhattacharya S.S."/>
            <person name="Shirouzu T."/>
            <person name="Yoshinaga Y."/>
            <person name="Martin F.M."/>
            <person name="Grigoriev I.V."/>
            <person name="Hibbett D.S."/>
        </authorList>
    </citation>
    <scope>NUCLEOTIDE SEQUENCE [LARGE SCALE GENOMIC DNA]</scope>
    <source>
        <strain evidence="2 3">TUFC12733</strain>
    </source>
</reference>
<name>A0A167FHM2_CALVF</name>
<protein>
    <submittedName>
        <fullName evidence="2">Uncharacterized protein</fullName>
    </submittedName>
</protein>
<gene>
    <name evidence="2" type="ORF">CALVIDRAFT_57498</name>
</gene>
<dbReference type="AlphaFoldDB" id="A0A167FHM2"/>
<evidence type="ECO:0000256" key="1">
    <source>
        <dbReference type="SAM" id="MobiDB-lite"/>
    </source>
</evidence>